<dbReference type="CDD" id="cd18787">
    <property type="entry name" value="SF2_C_DEAD"/>
    <property type="match status" value="1"/>
</dbReference>
<dbReference type="Gene3D" id="3.20.20.80">
    <property type="entry name" value="Glycosidases"/>
    <property type="match status" value="1"/>
</dbReference>
<organism evidence="10 11">
    <name type="scientific">Pisum sativum</name>
    <name type="common">Garden pea</name>
    <name type="synonym">Lathyrus oleraceus</name>
    <dbReference type="NCBI Taxonomy" id="3888"/>
    <lineage>
        <taxon>Eukaryota</taxon>
        <taxon>Viridiplantae</taxon>
        <taxon>Streptophyta</taxon>
        <taxon>Embryophyta</taxon>
        <taxon>Tracheophyta</taxon>
        <taxon>Spermatophyta</taxon>
        <taxon>Magnoliopsida</taxon>
        <taxon>eudicotyledons</taxon>
        <taxon>Gunneridae</taxon>
        <taxon>Pentapetalae</taxon>
        <taxon>rosids</taxon>
        <taxon>fabids</taxon>
        <taxon>Fabales</taxon>
        <taxon>Fabaceae</taxon>
        <taxon>Papilionoideae</taxon>
        <taxon>50 kb inversion clade</taxon>
        <taxon>NPAAA clade</taxon>
        <taxon>Hologalegina</taxon>
        <taxon>IRL clade</taxon>
        <taxon>Fabeae</taxon>
        <taxon>Lathyrus</taxon>
    </lineage>
</organism>
<dbReference type="PROSITE" id="PS01095">
    <property type="entry name" value="GH18_1"/>
    <property type="match status" value="1"/>
</dbReference>
<dbReference type="GO" id="GO:0005975">
    <property type="term" value="P:carbohydrate metabolic process"/>
    <property type="evidence" value="ECO:0007669"/>
    <property type="project" value="InterPro"/>
</dbReference>
<reference evidence="10 11" key="1">
    <citation type="journal article" date="2022" name="Nat. Genet.">
        <title>Improved pea reference genome and pan-genome highlight genomic features and evolutionary characteristics.</title>
        <authorList>
            <person name="Yang T."/>
            <person name="Liu R."/>
            <person name="Luo Y."/>
            <person name="Hu S."/>
            <person name="Wang D."/>
            <person name="Wang C."/>
            <person name="Pandey M.K."/>
            <person name="Ge S."/>
            <person name="Xu Q."/>
            <person name="Li N."/>
            <person name="Li G."/>
            <person name="Huang Y."/>
            <person name="Saxena R.K."/>
            <person name="Ji Y."/>
            <person name="Li M."/>
            <person name="Yan X."/>
            <person name="He Y."/>
            <person name="Liu Y."/>
            <person name="Wang X."/>
            <person name="Xiang C."/>
            <person name="Varshney R.K."/>
            <person name="Ding H."/>
            <person name="Gao S."/>
            <person name="Zong X."/>
        </authorList>
    </citation>
    <scope>NUCLEOTIDE SEQUENCE [LARGE SCALE GENOMIC DNA]</scope>
    <source>
        <strain evidence="10 11">cv. Zhongwan 6</strain>
    </source>
</reference>
<dbReference type="InterPro" id="IPR001650">
    <property type="entry name" value="Helicase_C-like"/>
</dbReference>
<keyword evidence="11" id="KW-1185">Reference proteome</keyword>
<comment type="caution">
    <text evidence="10">The sequence shown here is derived from an EMBL/GenBank/DDBJ whole genome shotgun (WGS) entry which is preliminary data.</text>
</comment>
<keyword evidence="4 5" id="KW-0326">Glycosidase</keyword>
<dbReference type="SUPFAM" id="SSF52540">
    <property type="entry name" value="P-loop containing nucleoside triphosphate hydrolases"/>
    <property type="match status" value="1"/>
</dbReference>
<evidence type="ECO:0000259" key="9">
    <source>
        <dbReference type="PROSITE" id="PS51910"/>
    </source>
</evidence>
<dbReference type="Proteomes" id="UP001058974">
    <property type="component" value="Chromosome 1"/>
</dbReference>
<dbReference type="InterPro" id="IPR001579">
    <property type="entry name" value="Glyco_hydro_18_chit_AS"/>
</dbReference>
<feature type="domain" description="Helicase C-terminal" evidence="8">
    <location>
        <begin position="312"/>
        <end position="403"/>
    </location>
</feature>
<dbReference type="PRINTS" id="PR00551">
    <property type="entry name" value="2SGLOBULIN"/>
</dbReference>
<evidence type="ECO:0000256" key="6">
    <source>
        <dbReference type="RuleBase" id="RU004453"/>
    </source>
</evidence>
<keyword evidence="1" id="KW-0547">Nucleotide-binding</keyword>
<dbReference type="InterPro" id="IPR011545">
    <property type="entry name" value="DEAD/DEAH_box_helicase_dom"/>
</dbReference>
<protein>
    <recommendedName>
        <fullName evidence="12">RNA helicase</fullName>
    </recommendedName>
</protein>
<dbReference type="InterPro" id="IPR014001">
    <property type="entry name" value="Helicase_ATP-bd"/>
</dbReference>
<name>A0A9D5BM95_PEA</name>
<dbReference type="SUPFAM" id="SSF51445">
    <property type="entry name" value="(Trans)glycosidases"/>
    <property type="match status" value="1"/>
</dbReference>
<dbReference type="GO" id="GO:0003676">
    <property type="term" value="F:nucleic acid binding"/>
    <property type="evidence" value="ECO:0007669"/>
    <property type="project" value="InterPro"/>
</dbReference>
<dbReference type="PANTHER" id="PTHR46476">
    <property type="entry name" value="CHITINASE 2-LIKE"/>
    <property type="match status" value="1"/>
</dbReference>
<dbReference type="Pfam" id="PF00271">
    <property type="entry name" value="Helicase_C"/>
    <property type="match status" value="1"/>
</dbReference>
<dbReference type="Pfam" id="PF00270">
    <property type="entry name" value="DEAD"/>
    <property type="match status" value="1"/>
</dbReference>
<dbReference type="GO" id="GO:0005524">
    <property type="term" value="F:ATP binding"/>
    <property type="evidence" value="ECO:0007669"/>
    <property type="project" value="UniProtKB-KW"/>
</dbReference>
<dbReference type="PANTHER" id="PTHR46476:SF13">
    <property type="entry name" value="2, PUTATIVE, EXPRESSED-RELATED"/>
    <property type="match status" value="1"/>
</dbReference>
<dbReference type="PROSITE" id="PS51910">
    <property type="entry name" value="GH18_2"/>
    <property type="match status" value="1"/>
</dbReference>
<evidence type="ECO:0000256" key="5">
    <source>
        <dbReference type="RuleBase" id="RU000489"/>
    </source>
</evidence>
<feature type="domain" description="Helicase ATP-binding" evidence="7">
    <location>
        <begin position="221"/>
        <end position="276"/>
    </location>
</feature>
<dbReference type="InterPro" id="IPR017853">
    <property type="entry name" value="GH"/>
</dbReference>
<evidence type="ECO:0000259" key="7">
    <source>
        <dbReference type="PROSITE" id="PS51192"/>
    </source>
</evidence>
<dbReference type="GO" id="GO:0004553">
    <property type="term" value="F:hydrolase activity, hydrolyzing O-glycosyl compounds"/>
    <property type="evidence" value="ECO:0007669"/>
    <property type="project" value="InterPro"/>
</dbReference>
<accession>A0A9D5BM95</accession>
<dbReference type="AlphaFoldDB" id="A0A9D5BM95"/>
<gene>
    <name evidence="10" type="ORF">KIW84_014141</name>
</gene>
<feature type="domain" description="GH18" evidence="9">
    <location>
        <begin position="16"/>
        <end position="403"/>
    </location>
</feature>
<keyword evidence="3" id="KW-0067">ATP-binding</keyword>
<dbReference type="PROSITE" id="PS51194">
    <property type="entry name" value="HELICASE_CTER"/>
    <property type="match status" value="1"/>
</dbReference>
<evidence type="ECO:0000256" key="4">
    <source>
        <dbReference type="ARBA" id="ARBA00023295"/>
    </source>
</evidence>
<comment type="similarity">
    <text evidence="6">Belongs to the glycosyl hydrolase 18 family.</text>
</comment>
<evidence type="ECO:0000313" key="11">
    <source>
        <dbReference type="Proteomes" id="UP001058974"/>
    </source>
</evidence>
<evidence type="ECO:0000256" key="3">
    <source>
        <dbReference type="ARBA" id="ARBA00022840"/>
    </source>
</evidence>
<dbReference type="InterPro" id="IPR000677">
    <property type="entry name" value="Chitinase-like"/>
</dbReference>
<dbReference type="SMART" id="SM00490">
    <property type="entry name" value="HELICc"/>
    <property type="match status" value="1"/>
</dbReference>
<dbReference type="InterPro" id="IPR027417">
    <property type="entry name" value="P-loop_NTPase"/>
</dbReference>
<evidence type="ECO:0000259" key="8">
    <source>
        <dbReference type="PROSITE" id="PS51194"/>
    </source>
</evidence>
<evidence type="ECO:0000256" key="2">
    <source>
        <dbReference type="ARBA" id="ARBA00022801"/>
    </source>
</evidence>
<dbReference type="EMBL" id="JAMSHJ010000001">
    <property type="protein sequence ID" value="KAI5446170.1"/>
    <property type="molecule type" value="Genomic_DNA"/>
</dbReference>
<evidence type="ECO:0008006" key="12">
    <source>
        <dbReference type="Google" id="ProtNLM"/>
    </source>
</evidence>
<dbReference type="Gene3D" id="3.40.50.300">
    <property type="entry name" value="P-loop containing nucleotide triphosphate hydrolases"/>
    <property type="match status" value="1"/>
</dbReference>
<dbReference type="Gramene" id="Psat01G0414100-T1">
    <property type="protein sequence ID" value="KAI5446170.1"/>
    <property type="gene ID" value="KIW84_014141"/>
</dbReference>
<evidence type="ECO:0000313" key="10">
    <source>
        <dbReference type="EMBL" id="KAI5446170.1"/>
    </source>
</evidence>
<evidence type="ECO:0000256" key="1">
    <source>
        <dbReference type="ARBA" id="ARBA00022741"/>
    </source>
</evidence>
<proteinExistence type="inferred from homology"/>
<dbReference type="InterPro" id="IPR001223">
    <property type="entry name" value="Glyco_hydro18_cat"/>
</dbReference>
<dbReference type="Pfam" id="PF00704">
    <property type="entry name" value="Glyco_hydro_18"/>
    <property type="match status" value="1"/>
</dbReference>
<dbReference type="PROSITE" id="PS51192">
    <property type="entry name" value="HELICASE_ATP_BIND_1"/>
    <property type="match status" value="1"/>
</dbReference>
<sequence length="403" mass="46247">MSKTDIKPVVKPTIFREYIGMIDTLGENIHDFPAAIIDDHIPEFHFILGFARETYVGGKGTGLFRSTWNVNDFSPAKVVKIKKEHRNVKVVITIGSNDADYPFNPQNLDSWIGNAVTSIKVLIQDYETKIHPCEVGNIIDGIDINYEYIKSKENDFSFCIGKVIELLKKDLDVSKSMKVVSISPTNNVNLHYLKLYSNNQDNIDWINYKFYNEDFPTEKEFIYDEADHLLDMGFRKDIEKIFAAIPKQRQTLMFSATIPDEVLRQVCHIAMKRDFEYINTVQEGSEDTYSQIRQMHLVAPLDKHFPLLYAILKEHIADDVDYKVLVFCTTAMVTRLVADLLGELNLNVREIHSRKPQSYRTRVSDEFRKSKGLILVTSDVSARGVDYPDVTLVVHVGLPADRE</sequence>
<keyword evidence="2 5" id="KW-0378">Hydrolase</keyword>